<dbReference type="Proteomes" id="UP000799539">
    <property type="component" value="Unassembled WGS sequence"/>
</dbReference>
<evidence type="ECO:0000313" key="2">
    <source>
        <dbReference type="Proteomes" id="UP000799539"/>
    </source>
</evidence>
<keyword evidence="2" id="KW-1185">Reference proteome</keyword>
<reference evidence="1" key="1">
    <citation type="journal article" date="2020" name="Stud. Mycol.">
        <title>101 Dothideomycetes genomes: a test case for predicting lifestyles and emergence of pathogens.</title>
        <authorList>
            <person name="Haridas S."/>
            <person name="Albert R."/>
            <person name="Binder M."/>
            <person name="Bloem J."/>
            <person name="Labutti K."/>
            <person name="Salamov A."/>
            <person name="Andreopoulos B."/>
            <person name="Baker S."/>
            <person name="Barry K."/>
            <person name="Bills G."/>
            <person name="Bluhm B."/>
            <person name="Cannon C."/>
            <person name="Castanera R."/>
            <person name="Culley D."/>
            <person name="Daum C."/>
            <person name="Ezra D."/>
            <person name="Gonzalez J."/>
            <person name="Henrissat B."/>
            <person name="Kuo A."/>
            <person name="Liang C."/>
            <person name="Lipzen A."/>
            <person name="Lutzoni F."/>
            <person name="Magnuson J."/>
            <person name="Mondo S."/>
            <person name="Nolan M."/>
            <person name="Ohm R."/>
            <person name="Pangilinan J."/>
            <person name="Park H.-J."/>
            <person name="Ramirez L."/>
            <person name="Alfaro M."/>
            <person name="Sun H."/>
            <person name="Tritt A."/>
            <person name="Yoshinaga Y."/>
            <person name="Zwiers L.-H."/>
            <person name="Turgeon B."/>
            <person name="Goodwin S."/>
            <person name="Spatafora J."/>
            <person name="Crous P."/>
            <person name="Grigoriev I."/>
        </authorList>
    </citation>
    <scope>NUCLEOTIDE SEQUENCE</scope>
    <source>
        <strain evidence="1">SCOH1-5</strain>
    </source>
</reference>
<dbReference type="AlphaFoldDB" id="A0A6A6FJS1"/>
<evidence type="ECO:0000313" key="1">
    <source>
        <dbReference type="EMBL" id="KAF2213682.1"/>
    </source>
</evidence>
<dbReference type="EMBL" id="ML992670">
    <property type="protein sequence ID" value="KAF2213682.1"/>
    <property type="molecule type" value="Genomic_DNA"/>
</dbReference>
<gene>
    <name evidence="1" type="ORF">CERZMDRAFT_83807</name>
</gene>
<organism evidence="1 2">
    <name type="scientific">Cercospora zeae-maydis SCOH1-5</name>
    <dbReference type="NCBI Taxonomy" id="717836"/>
    <lineage>
        <taxon>Eukaryota</taxon>
        <taxon>Fungi</taxon>
        <taxon>Dikarya</taxon>
        <taxon>Ascomycota</taxon>
        <taxon>Pezizomycotina</taxon>
        <taxon>Dothideomycetes</taxon>
        <taxon>Dothideomycetidae</taxon>
        <taxon>Mycosphaerellales</taxon>
        <taxon>Mycosphaerellaceae</taxon>
        <taxon>Cercospora</taxon>
    </lineage>
</organism>
<accession>A0A6A6FJS1</accession>
<proteinExistence type="predicted"/>
<protein>
    <submittedName>
        <fullName evidence="1">Uncharacterized protein</fullName>
    </submittedName>
</protein>
<name>A0A6A6FJS1_9PEZI</name>
<sequence>MQQHSTSLLLSPCTNEALAIQRAAGNCTRRNVPYAGDMPATVPVRMRGKKEARGTTVVPVGSLDLVWWCAPAHALLHTSTNGMCGCGDAWPVWFKDGSIALGGMYGEDDGGRQQCTHAFLHTRQLSLSALHGVSGERRRGAALCGVHLKRPLILQEPAARQAKPWADVLYLALHRALDGQECMQHFTHAARTHSLLGCPKYDCTALYCL</sequence>